<dbReference type="InterPro" id="IPR003661">
    <property type="entry name" value="HisK_dim/P_dom"/>
</dbReference>
<evidence type="ECO:0000313" key="26">
    <source>
        <dbReference type="EMBL" id="MDG3005769.1"/>
    </source>
</evidence>
<keyword evidence="7" id="KW-0597">Phosphoprotein</keyword>
<evidence type="ECO:0000256" key="4">
    <source>
        <dbReference type="ARBA" id="ARBA00004651"/>
    </source>
</evidence>
<keyword evidence="11" id="KW-0378">Hydrolase</keyword>
<sequence>MNGSIRRQILIPIVAIQTATIAAITAAGVGLAASRNERQSVARLATVIDVLERSTFPLTSQVLERMHGLSEAHFVVKDAAGRTFSASDEGLAAQAPDARAVPDFRPPDFASWRQWPTLKVDGRTYYAAKIPAPASSAGGGATLLVLYPESSWRAALWDVAAAPVGLGLAAIALSAQAARWFADRIGRRVHRLRGQVARIADGDFAEIEPGEGRDEIADLIQSVNQMSRQLRDMRRAAAQAERTQLLAQLAAGFAHQLRNTLTGARLGVQLHAKRCGATGNDTSLGVAVRQLELAEEQVRGLLTLGRLEQRPHGPCDVAGLVRDVASLLEPTSRHARVALEVDAPDRPAVADVDESSLRAAVLNLGWNALDAAGAGGRVRFQLIAAADTMVIEVADDGPGPPADLAAAIFDPFVTGKPEGVGLGLALARRVAEAHRGTLGWRRDEGWTRFRLTLPREAPDTPQAGSVDESGPDRG</sequence>
<dbReference type="EMBL" id="JARRAG010000002">
    <property type="protein sequence ID" value="MDG3005769.1"/>
    <property type="molecule type" value="Genomic_DNA"/>
</dbReference>
<keyword evidence="16" id="KW-0346">Stress response</keyword>
<evidence type="ECO:0000256" key="1">
    <source>
        <dbReference type="ARBA" id="ARBA00000085"/>
    </source>
</evidence>
<keyword evidence="21" id="KW-0175">Coiled coil</keyword>
<evidence type="ECO:0000256" key="10">
    <source>
        <dbReference type="ARBA" id="ARBA00022777"/>
    </source>
</evidence>
<dbReference type="SMART" id="SM00304">
    <property type="entry name" value="HAMP"/>
    <property type="match status" value="1"/>
</dbReference>
<keyword evidence="27" id="KW-1185">Reference proteome</keyword>
<dbReference type="InterPro" id="IPR036097">
    <property type="entry name" value="HisK_dim/P_sf"/>
</dbReference>
<keyword evidence="14" id="KW-0904">Protein phosphatase</keyword>
<keyword evidence="12" id="KW-0067">ATP-binding</keyword>
<dbReference type="InterPro" id="IPR003660">
    <property type="entry name" value="HAMP_dom"/>
</dbReference>
<evidence type="ECO:0000256" key="11">
    <source>
        <dbReference type="ARBA" id="ARBA00022801"/>
    </source>
</evidence>
<keyword evidence="10 26" id="KW-0418">Kinase</keyword>
<dbReference type="InterPro" id="IPR004358">
    <property type="entry name" value="Sig_transdc_His_kin-like_C"/>
</dbReference>
<accession>A0ABT6FDW3</accession>
<keyword evidence="18" id="KW-0464">Manganese</keyword>
<dbReference type="PRINTS" id="PR00344">
    <property type="entry name" value="BCTRLSENSOR"/>
</dbReference>
<evidence type="ECO:0000256" key="19">
    <source>
        <dbReference type="ARBA" id="ARBA00040454"/>
    </source>
</evidence>
<evidence type="ECO:0000256" key="23">
    <source>
        <dbReference type="SAM" id="Phobius"/>
    </source>
</evidence>
<dbReference type="Gene3D" id="1.10.287.130">
    <property type="match status" value="1"/>
</dbReference>
<evidence type="ECO:0000256" key="2">
    <source>
        <dbReference type="ARBA" id="ARBA00001936"/>
    </source>
</evidence>
<evidence type="ECO:0000256" key="16">
    <source>
        <dbReference type="ARBA" id="ARBA00023016"/>
    </source>
</evidence>
<feature type="domain" description="HAMP" evidence="25">
    <location>
        <begin position="183"/>
        <end position="235"/>
    </location>
</feature>
<dbReference type="CDD" id="cd06225">
    <property type="entry name" value="HAMP"/>
    <property type="match status" value="1"/>
</dbReference>
<keyword evidence="17" id="KW-0843">Virulence</keyword>
<dbReference type="Gene3D" id="3.30.565.10">
    <property type="entry name" value="Histidine kinase-like ATPase, C-terminal domain"/>
    <property type="match status" value="1"/>
</dbReference>
<dbReference type="Pfam" id="PF00672">
    <property type="entry name" value="HAMP"/>
    <property type="match status" value="1"/>
</dbReference>
<evidence type="ECO:0000256" key="12">
    <source>
        <dbReference type="ARBA" id="ARBA00022840"/>
    </source>
</evidence>
<keyword evidence="9" id="KW-0547">Nucleotide-binding</keyword>
<dbReference type="PROSITE" id="PS50885">
    <property type="entry name" value="HAMP"/>
    <property type="match status" value="1"/>
</dbReference>
<gene>
    <name evidence="26" type="ORF">PZE19_18430</name>
</gene>
<dbReference type="InterPro" id="IPR036890">
    <property type="entry name" value="HATPase_C_sf"/>
</dbReference>
<dbReference type="PROSITE" id="PS50109">
    <property type="entry name" value="HIS_KIN"/>
    <property type="match status" value="1"/>
</dbReference>
<evidence type="ECO:0000256" key="3">
    <source>
        <dbReference type="ARBA" id="ARBA00001946"/>
    </source>
</evidence>
<evidence type="ECO:0000256" key="17">
    <source>
        <dbReference type="ARBA" id="ARBA00023026"/>
    </source>
</evidence>
<evidence type="ECO:0000256" key="8">
    <source>
        <dbReference type="ARBA" id="ARBA00022679"/>
    </source>
</evidence>
<feature type="domain" description="Histidine kinase" evidence="24">
    <location>
        <begin position="252"/>
        <end position="457"/>
    </location>
</feature>
<keyword evidence="23" id="KW-1133">Transmembrane helix</keyword>
<keyword evidence="8" id="KW-0808">Transferase</keyword>
<evidence type="ECO:0000256" key="5">
    <source>
        <dbReference type="ARBA" id="ARBA00012438"/>
    </source>
</evidence>
<dbReference type="SUPFAM" id="SSF158472">
    <property type="entry name" value="HAMP domain-like"/>
    <property type="match status" value="1"/>
</dbReference>
<protein>
    <recommendedName>
        <fullName evidence="19">Signal transduction histidine-protein kinase/phosphatase MprB</fullName>
        <ecNumber evidence="5">2.7.13.3</ecNumber>
    </recommendedName>
    <alternativeName>
        <fullName evidence="20">Mycobacterial persistence regulator B</fullName>
    </alternativeName>
</protein>
<dbReference type="SMART" id="SM00388">
    <property type="entry name" value="HisKA"/>
    <property type="match status" value="1"/>
</dbReference>
<dbReference type="SUPFAM" id="SSF47384">
    <property type="entry name" value="Homodimeric domain of signal transducing histidine kinase"/>
    <property type="match status" value="1"/>
</dbReference>
<dbReference type="Gene3D" id="6.10.340.10">
    <property type="match status" value="1"/>
</dbReference>
<comment type="cofactor">
    <cofactor evidence="3">
        <name>Mg(2+)</name>
        <dbReference type="ChEBI" id="CHEBI:18420"/>
    </cofactor>
</comment>
<keyword evidence="13" id="KW-0460">Magnesium</keyword>
<feature type="region of interest" description="Disordered" evidence="22">
    <location>
        <begin position="452"/>
        <end position="474"/>
    </location>
</feature>
<dbReference type="PANTHER" id="PTHR44936:SF9">
    <property type="entry name" value="SENSOR PROTEIN CREC"/>
    <property type="match status" value="1"/>
</dbReference>
<evidence type="ECO:0000256" key="21">
    <source>
        <dbReference type="SAM" id="Coils"/>
    </source>
</evidence>
<keyword evidence="23" id="KW-0812">Transmembrane</keyword>
<dbReference type="Proteomes" id="UP001216907">
    <property type="component" value="Unassembled WGS sequence"/>
</dbReference>
<dbReference type="RefSeq" id="WP_277862099.1">
    <property type="nucleotide sequence ID" value="NZ_JARRAG010000002.1"/>
</dbReference>
<dbReference type="GO" id="GO:0016301">
    <property type="term" value="F:kinase activity"/>
    <property type="evidence" value="ECO:0007669"/>
    <property type="project" value="UniProtKB-KW"/>
</dbReference>
<evidence type="ECO:0000256" key="13">
    <source>
        <dbReference type="ARBA" id="ARBA00022842"/>
    </source>
</evidence>
<evidence type="ECO:0000256" key="18">
    <source>
        <dbReference type="ARBA" id="ARBA00023211"/>
    </source>
</evidence>
<keyword evidence="6" id="KW-1003">Cell membrane</keyword>
<evidence type="ECO:0000259" key="24">
    <source>
        <dbReference type="PROSITE" id="PS50109"/>
    </source>
</evidence>
<dbReference type="InterPro" id="IPR005467">
    <property type="entry name" value="His_kinase_dom"/>
</dbReference>
<reference evidence="26 27" key="1">
    <citation type="submission" date="2023-03" db="EMBL/GenBank/DDBJ databases">
        <title>Paludisphaera mucosa sp. nov. a novel planctomycete from northern fen.</title>
        <authorList>
            <person name="Ivanova A."/>
        </authorList>
    </citation>
    <scope>NUCLEOTIDE SEQUENCE [LARGE SCALE GENOMIC DNA]</scope>
    <source>
        <strain evidence="26 27">Pla2</strain>
    </source>
</reference>
<organism evidence="26 27">
    <name type="scientific">Paludisphaera mucosa</name>
    <dbReference type="NCBI Taxonomy" id="3030827"/>
    <lineage>
        <taxon>Bacteria</taxon>
        <taxon>Pseudomonadati</taxon>
        <taxon>Planctomycetota</taxon>
        <taxon>Planctomycetia</taxon>
        <taxon>Isosphaerales</taxon>
        <taxon>Isosphaeraceae</taxon>
        <taxon>Paludisphaera</taxon>
    </lineage>
</organism>
<dbReference type="SMART" id="SM00387">
    <property type="entry name" value="HATPase_c"/>
    <property type="match status" value="1"/>
</dbReference>
<evidence type="ECO:0000256" key="6">
    <source>
        <dbReference type="ARBA" id="ARBA00022475"/>
    </source>
</evidence>
<dbReference type="SUPFAM" id="SSF55874">
    <property type="entry name" value="ATPase domain of HSP90 chaperone/DNA topoisomerase II/histidine kinase"/>
    <property type="match status" value="1"/>
</dbReference>
<dbReference type="PANTHER" id="PTHR44936">
    <property type="entry name" value="SENSOR PROTEIN CREC"/>
    <property type="match status" value="1"/>
</dbReference>
<evidence type="ECO:0000256" key="7">
    <source>
        <dbReference type="ARBA" id="ARBA00022553"/>
    </source>
</evidence>
<dbReference type="EC" id="2.7.13.3" evidence="5"/>
<evidence type="ECO:0000259" key="25">
    <source>
        <dbReference type="PROSITE" id="PS50885"/>
    </source>
</evidence>
<proteinExistence type="predicted"/>
<comment type="subcellular location">
    <subcellularLocation>
        <location evidence="4">Cell membrane</location>
        <topology evidence="4">Multi-pass membrane protein</topology>
    </subcellularLocation>
</comment>
<evidence type="ECO:0000256" key="15">
    <source>
        <dbReference type="ARBA" id="ARBA00023012"/>
    </source>
</evidence>
<dbReference type="Pfam" id="PF02518">
    <property type="entry name" value="HATPase_c"/>
    <property type="match status" value="1"/>
</dbReference>
<evidence type="ECO:0000313" key="27">
    <source>
        <dbReference type="Proteomes" id="UP001216907"/>
    </source>
</evidence>
<evidence type="ECO:0000256" key="22">
    <source>
        <dbReference type="SAM" id="MobiDB-lite"/>
    </source>
</evidence>
<comment type="cofactor">
    <cofactor evidence="2">
        <name>Mn(2+)</name>
        <dbReference type="ChEBI" id="CHEBI:29035"/>
    </cofactor>
</comment>
<evidence type="ECO:0000256" key="9">
    <source>
        <dbReference type="ARBA" id="ARBA00022741"/>
    </source>
</evidence>
<feature type="transmembrane region" description="Helical" evidence="23">
    <location>
        <begin position="9"/>
        <end position="33"/>
    </location>
</feature>
<keyword evidence="23" id="KW-0472">Membrane</keyword>
<comment type="caution">
    <text evidence="26">The sequence shown here is derived from an EMBL/GenBank/DDBJ whole genome shotgun (WGS) entry which is preliminary data.</text>
</comment>
<name>A0ABT6FDW3_9BACT</name>
<comment type="catalytic activity">
    <reaction evidence="1">
        <text>ATP + protein L-histidine = ADP + protein N-phospho-L-histidine.</text>
        <dbReference type="EC" id="2.7.13.3"/>
    </reaction>
</comment>
<dbReference type="CDD" id="cd00075">
    <property type="entry name" value="HATPase"/>
    <property type="match status" value="1"/>
</dbReference>
<dbReference type="InterPro" id="IPR003594">
    <property type="entry name" value="HATPase_dom"/>
</dbReference>
<feature type="coiled-coil region" evidence="21">
    <location>
        <begin position="216"/>
        <end position="243"/>
    </location>
</feature>
<evidence type="ECO:0000256" key="14">
    <source>
        <dbReference type="ARBA" id="ARBA00022912"/>
    </source>
</evidence>
<evidence type="ECO:0000256" key="20">
    <source>
        <dbReference type="ARBA" id="ARBA00041776"/>
    </source>
</evidence>
<keyword evidence="15" id="KW-0902">Two-component regulatory system</keyword>
<dbReference type="InterPro" id="IPR050980">
    <property type="entry name" value="2C_sensor_his_kinase"/>
</dbReference>